<dbReference type="Proteomes" id="UP001153954">
    <property type="component" value="Unassembled WGS sequence"/>
</dbReference>
<feature type="chain" id="PRO_5043471285" evidence="2">
    <location>
        <begin position="22"/>
        <end position="814"/>
    </location>
</feature>
<reference evidence="3" key="1">
    <citation type="submission" date="2022-03" db="EMBL/GenBank/DDBJ databases">
        <authorList>
            <person name="Tunstrom K."/>
        </authorList>
    </citation>
    <scope>NUCLEOTIDE SEQUENCE</scope>
</reference>
<organism evidence="3 4">
    <name type="scientific">Euphydryas editha</name>
    <name type="common">Edith's checkerspot</name>
    <dbReference type="NCBI Taxonomy" id="104508"/>
    <lineage>
        <taxon>Eukaryota</taxon>
        <taxon>Metazoa</taxon>
        <taxon>Ecdysozoa</taxon>
        <taxon>Arthropoda</taxon>
        <taxon>Hexapoda</taxon>
        <taxon>Insecta</taxon>
        <taxon>Pterygota</taxon>
        <taxon>Neoptera</taxon>
        <taxon>Endopterygota</taxon>
        <taxon>Lepidoptera</taxon>
        <taxon>Glossata</taxon>
        <taxon>Ditrysia</taxon>
        <taxon>Papilionoidea</taxon>
        <taxon>Nymphalidae</taxon>
        <taxon>Nymphalinae</taxon>
        <taxon>Euphydryas</taxon>
    </lineage>
</organism>
<evidence type="ECO:0000313" key="4">
    <source>
        <dbReference type="Proteomes" id="UP001153954"/>
    </source>
</evidence>
<feature type="region of interest" description="Disordered" evidence="1">
    <location>
        <begin position="332"/>
        <end position="362"/>
    </location>
</feature>
<dbReference type="PANTHER" id="PTHR47771:SF14">
    <property type="entry name" value="RH73259P"/>
    <property type="match status" value="1"/>
</dbReference>
<dbReference type="EMBL" id="CAKOGL010000030">
    <property type="protein sequence ID" value="CAH2107210.1"/>
    <property type="molecule type" value="Genomic_DNA"/>
</dbReference>
<accession>A0AAU9V580</accession>
<gene>
    <name evidence="3" type="ORF">EEDITHA_LOCUS21261</name>
</gene>
<dbReference type="PANTHER" id="PTHR47771">
    <property type="entry name" value="LD27203P-RELATED"/>
    <property type="match status" value="1"/>
</dbReference>
<evidence type="ECO:0000256" key="2">
    <source>
        <dbReference type="SAM" id="SignalP"/>
    </source>
</evidence>
<feature type="region of interest" description="Disordered" evidence="1">
    <location>
        <begin position="702"/>
        <end position="802"/>
    </location>
</feature>
<comment type="caution">
    <text evidence="3">The sequence shown here is derived from an EMBL/GenBank/DDBJ whole genome shotgun (WGS) entry which is preliminary data.</text>
</comment>
<sequence>MYIKLIWVALVTLVILQSANGKRSKKKRINIDTVESTPQPNVLTYSTFGFNDVGSYGGFVPSSPDFANYLTSSKQESSTRLYAPAFPSAVDSTGLGSYYDPQPDIGSFSISNDGYQTSGQSYQPGSKNVYTSFNNDENILKNKDKGTNDLYINVDNNNSPIYGAKIASKGKIKNFDNFNHTEYNILGSMSTAIRNDLKNQNNNYPNMPSISSSTDSDKYFMISSPISQSSSLKFPKVVDFTNVKNYYPSGVDVNFQENNQKPYNSDLHSNVAIDPNLSPYKSYDIKDEQQHRNKHNFNDENDRETEANYFTNEEESDIKINFKNNKNKYDFKDKIKNTTGNRNVNNNNNEGKKSKNPNKGYDYSTNYGSTSFRFDIDAPKKPFNSSIDEISPASSNFDYVGYQFPEKDFSGLKQLQNIKSPFDTESHSITSSSFNDKYKLSEDYLNSFKDLYSTTPSTTSLWGNIFKTTEFSSSKNHFKKPFYKDEISDEVIHIPKRHQNLKYGKFFDNKFNDWSLSNTYKPYTINEDKEQYDWTKENFNTRFKSEEDLLGLRNHDTSHPSYIPTYKPSYNDFAEEVDYKKLVQKWRQNYLKSKYRDLNREYETYASETKPIHVPLPRPYPIEVPRPVIVPVPQPYPVKVPIPKPVAVPVVREITVPIEKPVPYPVIKKVPYAIEKPVPVPVEKQVKVPVMKPYPVHIPQIRPVFHHTKSHDDNELESEEDEYIPRPDSKRPTYKRQKNSHNRPRVATKRPSRMTYQDRNRRRVPNRRPLPHHNQRPRRPYSSETRAPQRYRDDIDEYDSDSEFENYCKRTGKC</sequence>
<evidence type="ECO:0000313" key="3">
    <source>
        <dbReference type="EMBL" id="CAH2107210.1"/>
    </source>
</evidence>
<dbReference type="AlphaFoldDB" id="A0AAU9V580"/>
<evidence type="ECO:0000256" key="1">
    <source>
        <dbReference type="SAM" id="MobiDB-lite"/>
    </source>
</evidence>
<keyword evidence="2" id="KW-0732">Signal</keyword>
<protein>
    <submittedName>
        <fullName evidence="3">Uncharacterized protein</fullName>
    </submittedName>
</protein>
<feature type="compositionally biased region" description="Low complexity" evidence="1">
    <location>
        <begin position="337"/>
        <end position="349"/>
    </location>
</feature>
<proteinExistence type="predicted"/>
<feature type="compositionally biased region" description="Basic residues" evidence="1">
    <location>
        <begin position="732"/>
        <end position="752"/>
    </location>
</feature>
<feature type="compositionally biased region" description="Basic residues" evidence="1">
    <location>
        <begin position="760"/>
        <end position="779"/>
    </location>
</feature>
<feature type="signal peptide" evidence="2">
    <location>
        <begin position="1"/>
        <end position="21"/>
    </location>
</feature>
<keyword evidence="4" id="KW-1185">Reference proteome</keyword>
<name>A0AAU9V580_EUPED</name>